<evidence type="ECO:0000313" key="1">
    <source>
        <dbReference type="EMBL" id="KIA96602.1"/>
    </source>
</evidence>
<evidence type="ECO:0000313" key="2">
    <source>
        <dbReference type="Proteomes" id="UP000031246"/>
    </source>
</evidence>
<name>A0A0C1FUM0_9SPHI</name>
<accession>A0A0C1FUM0</accession>
<proteinExistence type="predicted"/>
<keyword evidence="2" id="KW-1185">Reference proteome</keyword>
<dbReference type="EMBL" id="JSYN01000002">
    <property type="protein sequence ID" value="KIA96602.1"/>
    <property type="molecule type" value="Genomic_DNA"/>
</dbReference>
<comment type="caution">
    <text evidence="1">The sequence shown here is derived from an EMBL/GenBank/DDBJ whole genome shotgun (WGS) entry which is preliminary data.</text>
</comment>
<dbReference type="AlphaFoldDB" id="A0A0C1FUM0"/>
<sequence>MDMRFTITVSLQGPGEKKTTYGRFCIGDDKNIAMEIFSRLSGKPENDSGFALIMEFFEEVMGLPVPCGRLYCALGELKENIAFISKEIFRIANLENKDIAPLS</sequence>
<organism evidence="1 2">
    <name type="scientific">Pedobacter kyungheensis</name>
    <dbReference type="NCBI Taxonomy" id="1069985"/>
    <lineage>
        <taxon>Bacteria</taxon>
        <taxon>Pseudomonadati</taxon>
        <taxon>Bacteroidota</taxon>
        <taxon>Sphingobacteriia</taxon>
        <taxon>Sphingobacteriales</taxon>
        <taxon>Sphingobacteriaceae</taxon>
        <taxon>Pedobacter</taxon>
    </lineage>
</organism>
<reference evidence="1 2" key="1">
    <citation type="submission" date="2014-10" db="EMBL/GenBank/DDBJ databases">
        <title>Pedobacter Kyungheensis.</title>
        <authorList>
            <person name="Anderson B.M."/>
            <person name="Newman J.D."/>
        </authorList>
    </citation>
    <scope>NUCLEOTIDE SEQUENCE [LARGE SCALE GENOMIC DNA]</scope>
    <source>
        <strain evidence="1 2">KACC 16221</strain>
    </source>
</reference>
<dbReference type="Proteomes" id="UP000031246">
    <property type="component" value="Unassembled WGS sequence"/>
</dbReference>
<protein>
    <submittedName>
        <fullName evidence="1">Uncharacterized protein</fullName>
    </submittedName>
</protein>
<gene>
    <name evidence="1" type="ORF">OC25_02385</name>
</gene>